<evidence type="ECO:0000313" key="2">
    <source>
        <dbReference type="EMBL" id="PEG40186.1"/>
    </source>
</evidence>
<comment type="caution">
    <text evidence="2">The sequence shown here is derived from an EMBL/GenBank/DDBJ whole genome shotgun (WGS) entry which is preliminary data.</text>
</comment>
<accession>A0A2A7N8J7</accession>
<dbReference type="EMBL" id="PDCP01000011">
    <property type="protein sequence ID" value="PEG40186.1"/>
    <property type="molecule type" value="Genomic_DNA"/>
</dbReference>
<gene>
    <name evidence="2" type="ORF">CQY20_08005</name>
    <name evidence="1" type="ORF">MAGR_72110</name>
</gene>
<name>A0A2A7N8J7_MYCAG</name>
<reference evidence="2 3" key="1">
    <citation type="submission" date="2017-10" db="EMBL/GenBank/DDBJ databases">
        <title>The new phylogeny of genus Mycobacterium.</title>
        <authorList>
            <person name="Tortoli E."/>
            <person name="Trovato A."/>
            <person name="Cirillo D.M."/>
        </authorList>
    </citation>
    <scope>NUCLEOTIDE SEQUENCE [LARGE SCALE GENOMIC DNA]</scope>
    <source>
        <strain evidence="2 3">CCUG37673</strain>
    </source>
</reference>
<reference evidence="1" key="3">
    <citation type="submission" date="2020-02" db="EMBL/GenBank/DDBJ databases">
        <authorList>
            <person name="Matsumoto Y."/>
            <person name="Motooka D."/>
            <person name="Nakamura S."/>
        </authorList>
    </citation>
    <scope>NUCLEOTIDE SEQUENCE</scope>
    <source>
        <strain evidence="1">JCM 6377</strain>
    </source>
</reference>
<dbReference type="Proteomes" id="UP000220914">
    <property type="component" value="Unassembled WGS sequence"/>
</dbReference>
<dbReference type="AlphaFoldDB" id="A0A2A7N8J7"/>
<organism evidence="2 3">
    <name type="scientific">Mycolicibacterium agri</name>
    <name type="common">Mycobacterium agri</name>
    <dbReference type="NCBI Taxonomy" id="36811"/>
    <lineage>
        <taxon>Bacteria</taxon>
        <taxon>Bacillati</taxon>
        <taxon>Actinomycetota</taxon>
        <taxon>Actinomycetes</taxon>
        <taxon>Mycobacteriales</taxon>
        <taxon>Mycobacteriaceae</taxon>
        <taxon>Mycolicibacterium</taxon>
    </lineage>
</organism>
<sequence>MIHRAERTKVELSDALEIRAALEQAYGVRLRLHEKRTRQPNEKLTHERVDVGPFAIEDIHFPGDIEVSPDPLDKVVALWTTAGRLEGSCDGLKGEAAAGEVSMIS</sequence>
<protein>
    <submittedName>
        <fullName evidence="2">Uncharacterized protein</fullName>
    </submittedName>
</protein>
<keyword evidence="3" id="KW-1185">Reference proteome</keyword>
<proteinExistence type="predicted"/>
<reference evidence="1 4" key="2">
    <citation type="journal article" date="2019" name="Emerg. Microbes Infect.">
        <title>Comprehensive subspecies identification of 175 nontuberculous mycobacteria species based on 7547 genomic profiles.</title>
        <authorList>
            <person name="Matsumoto Y."/>
            <person name="Kinjo T."/>
            <person name="Motooka D."/>
            <person name="Nabeya D."/>
            <person name="Jung N."/>
            <person name="Uechi K."/>
            <person name="Horii T."/>
            <person name="Iida T."/>
            <person name="Fujita J."/>
            <person name="Nakamura S."/>
        </authorList>
    </citation>
    <scope>NUCLEOTIDE SEQUENCE [LARGE SCALE GENOMIC DNA]</scope>
    <source>
        <strain evidence="1 4">JCM 6377</strain>
    </source>
</reference>
<evidence type="ECO:0000313" key="1">
    <source>
        <dbReference type="EMBL" id="GFG55770.1"/>
    </source>
</evidence>
<dbReference type="Proteomes" id="UP000465302">
    <property type="component" value="Unassembled WGS sequence"/>
</dbReference>
<evidence type="ECO:0000313" key="3">
    <source>
        <dbReference type="Proteomes" id="UP000220914"/>
    </source>
</evidence>
<evidence type="ECO:0000313" key="4">
    <source>
        <dbReference type="Proteomes" id="UP000465302"/>
    </source>
</evidence>
<dbReference type="EMBL" id="BLKS01000004">
    <property type="protein sequence ID" value="GFG55770.1"/>
    <property type="molecule type" value="Genomic_DNA"/>
</dbReference>